<keyword evidence="3" id="KW-0479">Metal-binding</keyword>
<dbReference type="GO" id="GO:0006508">
    <property type="term" value="P:proteolysis"/>
    <property type="evidence" value="ECO:0007669"/>
    <property type="project" value="TreeGrafter"/>
</dbReference>
<dbReference type="VEuPathDB" id="FungiDB:PYU1_G013695"/>
<dbReference type="STRING" id="431595.K3X925"/>
<evidence type="ECO:0000256" key="4">
    <source>
        <dbReference type="ARBA" id="ARBA00022801"/>
    </source>
</evidence>
<dbReference type="PANTHER" id="PTHR43226:SF4">
    <property type="entry name" value="XAA-PRO AMINOPEPTIDASE 3"/>
    <property type="match status" value="1"/>
</dbReference>
<dbReference type="InParanoid" id="K3X925"/>
<sequence>MVALLRFASRCGAAMPVVKAVVRAQHSAATAFALGLAGDAHKKKLMSPLNPFEVQSGCLLPGLPASEFQRRREKLFEVLPNNSAIIINAAETKYMTHDIPYEFRQNSNFLYLTGLEEPDAHAVLLKTQDKCSFILFTRPRDAHRDVGCDIVFSEQWDGARIGLNGAVDRYHADDAYQLTDLQPALHKILSGLDQVFVMSPEGGKYQAAFLDATRSFHDKFFAGNFFVEQLRVVKSEYELDRMRYAADVGVGGFLEMMKNTRAGMTELALASYFEASCKRNGALWNSFPNVVGSGANAAVIHYLSKRNLLHNDELVLVDSGCEVAGGYVSDITRTWPVGGTLSKAQRDLYEFTLEIQKHCLAHLRHQIASKQPISLDQLHDFSVKLMIDGMQEFGILKRNAVSKGFNRSVMAEFQKYNPTHIGHYLGMDVHDTPHITRSAALQPGMVITVEPGIYLPKNDQSIPEEFRGIGIRIEDDVIITESGIEVITKELPKELDAMEALRTA</sequence>
<dbReference type="InterPro" id="IPR036005">
    <property type="entry name" value="Creatinase/aminopeptidase-like"/>
</dbReference>
<dbReference type="GO" id="GO:0070006">
    <property type="term" value="F:metalloaminopeptidase activity"/>
    <property type="evidence" value="ECO:0007669"/>
    <property type="project" value="InterPro"/>
</dbReference>
<dbReference type="InterPro" id="IPR000994">
    <property type="entry name" value="Pept_M24"/>
</dbReference>
<dbReference type="CDD" id="cd01087">
    <property type="entry name" value="Prolidase"/>
    <property type="match status" value="1"/>
</dbReference>
<keyword evidence="4" id="KW-0378">Hydrolase</keyword>
<evidence type="ECO:0000313" key="8">
    <source>
        <dbReference type="Proteomes" id="UP000019132"/>
    </source>
</evidence>
<evidence type="ECO:0000259" key="6">
    <source>
        <dbReference type="SMART" id="SM01011"/>
    </source>
</evidence>
<evidence type="ECO:0000256" key="2">
    <source>
        <dbReference type="ARBA" id="ARBA00008766"/>
    </source>
</evidence>
<dbReference type="Proteomes" id="UP000019132">
    <property type="component" value="Unassembled WGS sequence"/>
</dbReference>
<evidence type="ECO:0000256" key="1">
    <source>
        <dbReference type="ARBA" id="ARBA00001936"/>
    </source>
</evidence>
<dbReference type="InterPro" id="IPR052433">
    <property type="entry name" value="X-Pro_dipept-like"/>
</dbReference>
<dbReference type="Gene3D" id="3.40.350.10">
    <property type="entry name" value="Creatinase/prolidase N-terminal domain"/>
    <property type="match status" value="1"/>
</dbReference>
<dbReference type="PANTHER" id="PTHR43226">
    <property type="entry name" value="XAA-PRO AMINOPEPTIDASE 3"/>
    <property type="match status" value="1"/>
</dbReference>
<dbReference type="InterPro" id="IPR029149">
    <property type="entry name" value="Creatin/AminoP/Spt16_N"/>
</dbReference>
<dbReference type="Pfam" id="PF00557">
    <property type="entry name" value="Peptidase_M24"/>
    <property type="match status" value="1"/>
</dbReference>
<evidence type="ECO:0000256" key="5">
    <source>
        <dbReference type="ARBA" id="ARBA00023211"/>
    </source>
</evidence>
<dbReference type="SUPFAM" id="SSF53092">
    <property type="entry name" value="Creatinase/prolidase N-terminal domain"/>
    <property type="match status" value="1"/>
</dbReference>
<dbReference type="GO" id="GO:0005739">
    <property type="term" value="C:mitochondrion"/>
    <property type="evidence" value="ECO:0007669"/>
    <property type="project" value="TreeGrafter"/>
</dbReference>
<evidence type="ECO:0000313" key="7">
    <source>
        <dbReference type="EnsemblProtists" id="PYU1_T013724"/>
    </source>
</evidence>
<reference evidence="8" key="1">
    <citation type="journal article" date="2010" name="Genome Biol.">
        <title>Genome sequence of the necrotrophic plant pathogen Pythium ultimum reveals original pathogenicity mechanisms and effector repertoire.</title>
        <authorList>
            <person name="Levesque C.A."/>
            <person name="Brouwer H."/>
            <person name="Cano L."/>
            <person name="Hamilton J.P."/>
            <person name="Holt C."/>
            <person name="Huitema E."/>
            <person name="Raffaele S."/>
            <person name="Robideau G.P."/>
            <person name="Thines M."/>
            <person name="Win J."/>
            <person name="Zerillo M.M."/>
            <person name="Beakes G.W."/>
            <person name="Boore J.L."/>
            <person name="Busam D."/>
            <person name="Dumas B."/>
            <person name="Ferriera S."/>
            <person name="Fuerstenberg S.I."/>
            <person name="Gachon C.M."/>
            <person name="Gaulin E."/>
            <person name="Govers F."/>
            <person name="Grenville-Briggs L."/>
            <person name="Horner N."/>
            <person name="Hostetler J."/>
            <person name="Jiang R.H."/>
            <person name="Johnson J."/>
            <person name="Krajaejun T."/>
            <person name="Lin H."/>
            <person name="Meijer H.J."/>
            <person name="Moore B."/>
            <person name="Morris P."/>
            <person name="Phuntmart V."/>
            <person name="Puiu D."/>
            <person name="Shetty J."/>
            <person name="Stajich J.E."/>
            <person name="Tripathy S."/>
            <person name="Wawra S."/>
            <person name="van West P."/>
            <person name="Whitty B.R."/>
            <person name="Coutinho P.M."/>
            <person name="Henrissat B."/>
            <person name="Martin F."/>
            <person name="Thomas P.D."/>
            <person name="Tyler B.M."/>
            <person name="De Vries R.P."/>
            <person name="Kamoun S."/>
            <person name="Yandell M."/>
            <person name="Tisserat N."/>
            <person name="Buell C.R."/>
        </authorList>
    </citation>
    <scope>NUCLEOTIDE SEQUENCE</scope>
    <source>
        <strain evidence="8">DAOM:BR144</strain>
    </source>
</reference>
<dbReference type="EnsemblProtists" id="PYU1_T013724">
    <property type="protein sequence ID" value="PYU1_T013724"/>
    <property type="gene ID" value="PYU1_G013695"/>
</dbReference>
<dbReference type="Pfam" id="PF05195">
    <property type="entry name" value="AMP_N"/>
    <property type="match status" value="1"/>
</dbReference>
<protein>
    <recommendedName>
        <fullName evidence="6">Aminopeptidase P N-terminal domain-containing protein</fullName>
    </recommendedName>
</protein>
<dbReference type="SMART" id="SM01011">
    <property type="entry name" value="AMP_N"/>
    <property type="match status" value="1"/>
</dbReference>
<dbReference type="OMA" id="DSYFWYL"/>
<dbReference type="Gene3D" id="3.90.230.10">
    <property type="entry name" value="Creatinase/methionine aminopeptidase superfamily"/>
    <property type="match status" value="1"/>
</dbReference>
<accession>K3X925</accession>
<dbReference type="eggNOG" id="KOG2414">
    <property type="taxonomic scope" value="Eukaryota"/>
</dbReference>
<feature type="domain" description="Aminopeptidase P N-terminal" evidence="6">
    <location>
        <begin position="63"/>
        <end position="203"/>
    </location>
</feature>
<comment type="similarity">
    <text evidence="2">Belongs to the peptidase M24B family.</text>
</comment>
<keyword evidence="5" id="KW-0464">Manganese</keyword>
<keyword evidence="8" id="KW-1185">Reference proteome</keyword>
<comment type="cofactor">
    <cofactor evidence="1">
        <name>Mn(2+)</name>
        <dbReference type="ChEBI" id="CHEBI:29035"/>
    </cofactor>
</comment>
<reference evidence="7" key="3">
    <citation type="submission" date="2015-02" db="UniProtKB">
        <authorList>
            <consortium name="EnsemblProtists"/>
        </authorList>
    </citation>
    <scope>IDENTIFICATION</scope>
    <source>
        <strain evidence="7">DAOM BR144</strain>
    </source>
</reference>
<evidence type="ECO:0000256" key="3">
    <source>
        <dbReference type="ARBA" id="ARBA00022723"/>
    </source>
</evidence>
<reference evidence="8" key="2">
    <citation type="submission" date="2010-04" db="EMBL/GenBank/DDBJ databases">
        <authorList>
            <person name="Buell R."/>
            <person name="Hamilton J."/>
            <person name="Hostetler J."/>
        </authorList>
    </citation>
    <scope>NUCLEOTIDE SEQUENCE [LARGE SCALE GENOMIC DNA]</scope>
    <source>
        <strain evidence="8">DAOM:BR144</strain>
    </source>
</reference>
<dbReference type="SUPFAM" id="SSF55920">
    <property type="entry name" value="Creatinase/aminopeptidase"/>
    <property type="match status" value="1"/>
</dbReference>
<name>K3X925_GLOUD</name>
<dbReference type="InterPro" id="IPR007865">
    <property type="entry name" value="Aminopep_P_N"/>
</dbReference>
<proteinExistence type="inferred from homology"/>
<dbReference type="HOGENOM" id="CLU_017266_1_1_1"/>
<dbReference type="EMBL" id="GL376586">
    <property type="status" value="NOT_ANNOTATED_CDS"/>
    <property type="molecule type" value="Genomic_DNA"/>
</dbReference>
<organism evidence="7 8">
    <name type="scientific">Globisporangium ultimum (strain ATCC 200006 / CBS 805.95 / DAOM BR144)</name>
    <name type="common">Pythium ultimum</name>
    <dbReference type="NCBI Taxonomy" id="431595"/>
    <lineage>
        <taxon>Eukaryota</taxon>
        <taxon>Sar</taxon>
        <taxon>Stramenopiles</taxon>
        <taxon>Oomycota</taxon>
        <taxon>Peronosporomycetes</taxon>
        <taxon>Pythiales</taxon>
        <taxon>Pythiaceae</taxon>
        <taxon>Globisporangium</taxon>
    </lineage>
</organism>
<dbReference type="GO" id="GO:0030145">
    <property type="term" value="F:manganese ion binding"/>
    <property type="evidence" value="ECO:0007669"/>
    <property type="project" value="InterPro"/>
</dbReference>
<dbReference type="AlphaFoldDB" id="K3X925"/>